<evidence type="ECO:0000256" key="1">
    <source>
        <dbReference type="SAM" id="Phobius"/>
    </source>
</evidence>
<protein>
    <submittedName>
        <fullName evidence="2">Uncharacterized protein</fullName>
    </submittedName>
</protein>
<keyword evidence="1" id="KW-1133">Transmembrane helix</keyword>
<evidence type="ECO:0000313" key="2">
    <source>
        <dbReference type="EMBL" id="GBB85541.1"/>
    </source>
</evidence>
<reference evidence="2 3" key="1">
    <citation type="submission" date="2017-11" db="EMBL/GenBank/DDBJ databases">
        <title>The genome of Rhizophagus clarus HR1 reveals common genetic basis of auxotrophy among arbuscular mycorrhizal fungi.</title>
        <authorList>
            <person name="Kobayashi Y."/>
        </authorList>
    </citation>
    <scope>NUCLEOTIDE SEQUENCE [LARGE SCALE GENOMIC DNA]</scope>
    <source>
        <strain evidence="2 3">HR1</strain>
    </source>
</reference>
<evidence type="ECO:0000313" key="3">
    <source>
        <dbReference type="Proteomes" id="UP000247702"/>
    </source>
</evidence>
<dbReference type="EMBL" id="BEXD01000229">
    <property type="protein sequence ID" value="GBB85541.1"/>
    <property type="molecule type" value="Genomic_DNA"/>
</dbReference>
<gene>
    <name evidence="2" type="ORF">RclHR1_12030001</name>
</gene>
<dbReference type="Proteomes" id="UP000247702">
    <property type="component" value="Unassembled WGS sequence"/>
</dbReference>
<name>A0A2Z6QL77_9GLOM</name>
<feature type="transmembrane region" description="Helical" evidence="1">
    <location>
        <begin position="44"/>
        <end position="69"/>
    </location>
</feature>
<dbReference type="AlphaFoldDB" id="A0A2Z6QL77"/>
<keyword evidence="1" id="KW-0472">Membrane</keyword>
<keyword evidence="1" id="KW-0812">Transmembrane</keyword>
<accession>A0A2Z6QL77</accession>
<organism evidence="2 3">
    <name type="scientific">Rhizophagus clarus</name>
    <dbReference type="NCBI Taxonomy" id="94130"/>
    <lineage>
        <taxon>Eukaryota</taxon>
        <taxon>Fungi</taxon>
        <taxon>Fungi incertae sedis</taxon>
        <taxon>Mucoromycota</taxon>
        <taxon>Glomeromycotina</taxon>
        <taxon>Glomeromycetes</taxon>
        <taxon>Glomerales</taxon>
        <taxon>Glomeraceae</taxon>
        <taxon>Rhizophagus</taxon>
    </lineage>
</organism>
<comment type="caution">
    <text evidence="2">The sequence shown here is derived from an EMBL/GenBank/DDBJ whole genome shotgun (WGS) entry which is preliminary data.</text>
</comment>
<sequence>MNLYTAKLPLFVYAFFRFFSFASKNTRVSMFWAPIISRSKHPTFIFAPFIFIPSPFCFFLDFLLCRISLKMK</sequence>
<keyword evidence="3" id="KW-1185">Reference proteome</keyword>
<proteinExistence type="predicted"/>